<sequence>MGEEALPEDNLPTVSDEKPAIEAGVVLAEKFIGIYLTKVSEGQSEECGAVSSQQTAKYIHTYKLASEKPFIVDNVEKFLYKCKDLWYITLRANLCYHLEPKTPTTIA</sequence>
<evidence type="ECO:0000313" key="2">
    <source>
        <dbReference type="Proteomes" id="UP001458880"/>
    </source>
</evidence>
<comment type="caution">
    <text evidence="1">The sequence shown here is derived from an EMBL/GenBank/DDBJ whole genome shotgun (WGS) entry which is preliminary data.</text>
</comment>
<gene>
    <name evidence="1" type="ORF">QE152_g15467</name>
</gene>
<name>A0AAW1L7Z5_POPJA</name>
<protein>
    <submittedName>
        <fullName evidence="1">Uncharacterized protein</fullName>
    </submittedName>
</protein>
<dbReference type="AlphaFoldDB" id="A0AAW1L7Z5"/>
<dbReference type="EMBL" id="JASPKY010000152">
    <property type="protein sequence ID" value="KAK9730104.1"/>
    <property type="molecule type" value="Genomic_DNA"/>
</dbReference>
<proteinExistence type="predicted"/>
<accession>A0AAW1L7Z5</accession>
<evidence type="ECO:0000313" key="1">
    <source>
        <dbReference type="EMBL" id="KAK9730104.1"/>
    </source>
</evidence>
<reference evidence="1 2" key="1">
    <citation type="journal article" date="2024" name="BMC Genomics">
        <title>De novo assembly and annotation of Popillia japonica's genome with initial clues to its potential as an invasive pest.</title>
        <authorList>
            <person name="Cucini C."/>
            <person name="Boschi S."/>
            <person name="Funari R."/>
            <person name="Cardaioli E."/>
            <person name="Iannotti N."/>
            <person name="Marturano G."/>
            <person name="Paoli F."/>
            <person name="Bruttini M."/>
            <person name="Carapelli A."/>
            <person name="Frati F."/>
            <person name="Nardi F."/>
        </authorList>
    </citation>
    <scope>NUCLEOTIDE SEQUENCE [LARGE SCALE GENOMIC DNA]</scope>
    <source>
        <strain evidence="1">DMR45628</strain>
    </source>
</reference>
<dbReference type="Proteomes" id="UP001458880">
    <property type="component" value="Unassembled WGS sequence"/>
</dbReference>
<keyword evidence="2" id="KW-1185">Reference proteome</keyword>
<organism evidence="1 2">
    <name type="scientific">Popillia japonica</name>
    <name type="common">Japanese beetle</name>
    <dbReference type="NCBI Taxonomy" id="7064"/>
    <lineage>
        <taxon>Eukaryota</taxon>
        <taxon>Metazoa</taxon>
        <taxon>Ecdysozoa</taxon>
        <taxon>Arthropoda</taxon>
        <taxon>Hexapoda</taxon>
        <taxon>Insecta</taxon>
        <taxon>Pterygota</taxon>
        <taxon>Neoptera</taxon>
        <taxon>Endopterygota</taxon>
        <taxon>Coleoptera</taxon>
        <taxon>Polyphaga</taxon>
        <taxon>Scarabaeiformia</taxon>
        <taxon>Scarabaeidae</taxon>
        <taxon>Rutelinae</taxon>
        <taxon>Popillia</taxon>
    </lineage>
</organism>